<reference evidence="2" key="1">
    <citation type="submission" date="2017-09" db="EMBL/GenBank/DDBJ databases">
        <title>Depth-based differentiation of microbial function through sediment-hosted aquifers and enrichment of novel symbionts in the deep terrestrial subsurface.</title>
        <authorList>
            <person name="Probst A.J."/>
            <person name="Ladd B."/>
            <person name="Jarett J.K."/>
            <person name="Geller-Mcgrath D.E."/>
            <person name="Sieber C.M.K."/>
            <person name="Emerson J.B."/>
            <person name="Anantharaman K."/>
            <person name="Thomas B.C."/>
            <person name="Malmstrom R."/>
            <person name="Stieglmeier M."/>
            <person name="Klingl A."/>
            <person name="Woyke T."/>
            <person name="Ryan C.M."/>
            <person name="Banfield J.F."/>
        </authorList>
    </citation>
    <scope>NUCLEOTIDE SEQUENCE [LARGE SCALE GENOMIC DNA]</scope>
</reference>
<accession>A0A2M8LA15</accession>
<protein>
    <submittedName>
        <fullName evidence="1">Uncharacterized protein</fullName>
    </submittedName>
</protein>
<evidence type="ECO:0000313" key="1">
    <source>
        <dbReference type="EMBL" id="PJE73431.1"/>
    </source>
</evidence>
<dbReference type="AlphaFoldDB" id="A0A2M8LA15"/>
<name>A0A2M8LA15_9BACT</name>
<dbReference type="Proteomes" id="UP000230959">
    <property type="component" value="Unassembled WGS sequence"/>
</dbReference>
<comment type="caution">
    <text evidence="1">The sequence shown here is derived from an EMBL/GenBank/DDBJ whole genome shotgun (WGS) entry which is preliminary data.</text>
</comment>
<gene>
    <name evidence="1" type="ORF">COV02_02675</name>
</gene>
<dbReference type="EMBL" id="PFER01000039">
    <property type="protein sequence ID" value="PJE73431.1"/>
    <property type="molecule type" value="Genomic_DNA"/>
</dbReference>
<evidence type="ECO:0000313" key="2">
    <source>
        <dbReference type="Proteomes" id="UP000230959"/>
    </source>
</evidence>
<proteinExistence type="predicted"/>
<sequence length="66" mass="7539">MAGFGFIKLKIIKWKIKTRTQKLPEQKQQKEAKPLLKELLQVKSLLVVAKMMPAEFAAVATKQETN</sequence>
<organism evidence="1 2">
    <name type="scientific">Candidatus Terrybacteria bacterium CG10_big_fil_rev_8_21_14_0_10_41_10</name>
    <dbReference type="NCBI Taxonomy" id="1975026"/>
    <lineage>
        <taxon>Bacteria</taxon>
        <taxon>Candidatus Terryibacteriota</taxon>
    </lineage>
</organism>